<organism evidence="2 3">
    <name type="scientific">Brevundimonas intermedia</name>
    <dbReference type="NCBI Taxonomy" id="74315"/>
    <lineage>
        <taxon>Bacteria</taxon>
        <taxon>Pseudomonadati</taxon>
        <taxon>Pseudomonadota</taxon>
        <taxon>Alphaproteobacteria</taxon>
        <taxon>Caulobacterales</taxon>
        <taxon>Caulobacteraceae</taxon>
        <taxon>Brevundimonas</taxon>
    </lineage>
</organism>
<dbReference type="AlphaFoldDB" id="A0A4Y9RY91"/>
<comment type="caution">
    <text evidence="2">The sequence shown here is derived from an EMBL/GenBank/DDBJ whole genome shotgun (WGS) entry which is preliminary data.</text>
</comment>
<keyword evidence="2" id="KW-0540">Nuclease</keyword>
<dbReference type="InterPro" id="IPR047216">
    <property type="entry name" value="Endonuclease_DUF559_bact"/>
</dbReference>
<dbReference type="OrthoDB" id="9798754at2"/>
<dbReference type="PANTHER" id="PTHR38590:SF1">
    <property type="entry name" value="BLL0828 PROTEIN"/>
    <property type="match status" value="1"/>
</dbReference>
<accession>A0A4Y9RY91</accession>
<evidence type="ECO:0000313" key="2">
    <source>
        <dbReference type="EMBL" id="TFW13191.1"/>
    </source>
</evidence>
<dbReference type="EMBL" id="SPVH01000006">
    <property type="protein sequence ID" value="TFW13191.1"/>
    <property type="molecule type" value="Genomic_DNA"/>
</dbReference>
<gene>
    <name evidence="2" type="ORF">EGY25_13805</name>
</gene>
<dbReference type="InterPro" id="IPR007569">
    <property type="entry name" value="DUF559"/>
</dbReference>
<dbReference type="Proteomes" id="UP000298216">
    <property type="component" value="Unassembled WGS sequence"/>
</dbReference>
<dbReference type="InterPro" id="IPR011335">
    <property type="entry name" value="Restrct_endonuc-II-like"/>
</dbReference>
<protein>
    <submittedName>
        <fullName evidence="2">Endonuclease domain-containing protein</fullName>
    </submittedName>
</protein>
<proteinExistence type="predicted"/>
<dbReference type="PANTHER" id="PTHR38590">
    <property type="entry name" value="BLL0828 PROTEIN"/>
    <property type="match status" value="1"/>
</dbReference>
<dbReference type="GO" id="GO:0004519">
    <property type="term" value="F:endonuclease activity"/>
    <property type="evidence" value="ECO:0007669"/>
    <property type="project" value="UniProtKB-KW"/>
</dbReference>
<reference evidence="2 3" key="1">
    <citation type="submission" date="2019-03" db="EMBL/GenBank/DDBJ databases">
        <title>Draft genome of Brevundimonas sp. a heavy metal resistant soil bacteria.</title>
        <authorList>
            <person name="Soto J."/>
        </authorList>
    </citation>
    <scope>NUCLEOTIDE SEQUENCE [LARGE SCALE GENOMIC DNA]</scope>
    <source>
        <strain evidence="2 3">B-10</strain>
    </source>
</reference>
<name>A0A4Y9RY91_9CAUL</name>
<feature type="domain" description="DUF559" evidence="1">
    <location>
        <begin position="8"/>
        <end position="112"/>
    </location>
</feature>
<sequence>MADGLSFTRAKAFRKALTPPEFRLWQALRRNSLGKCKFRRQHPIGPYILDFYCASAKLAIEVDGAVHDEPAQITHDRRRTAWLHERGVRVVRLSAVSVIRDHAAVVDFIYDLVSARLAAESPPPDR</sequence>
<dbReference type="CDD" id="cd01038">
    <property type="entry name" value="Endonuclease_DUF559"/>
    <property type="match status" value="1"/>
</dbReference>
<keyword evidence="2" id="KW-0378">Hydrolase</keyword>
<dbReference type="Pfam" id="PF04480">
    <property type="entry name" value="DUF559"/>
    <property type="match status" value="1"/>
</dbReference>
<dbReference type="Gene3D" id="3.40.960.10">
    <property type="entry name" value="VSR Endonuclease"/>
    <property type="match status" value="1"/>
</dbReference>
<keyword evidence="2" id="KW-0255">Endonuclease</keyword>
<evidence type="ECO:0000313" key="3">
    <source>
        <dbReference type="Proteomes" id="UP000298216"/>
    </source>
</evidence>
<evidence type="ECO:0000259" key="1">
    <source>
        <dbReference type="Pfam" id="PF04480"/>
    </source>
</evidence>
<keyword evidence="3" id="KW-1185">Reference proteome</keyword>
<dbReference type="SUPFAM" id="SSF52980">
    <property type="entry name" value="Restriction endonuclease-like"/>
    <property type="match status" value="1"/>
</dbReference>